<dbReference type="AlphaFoldDB" id="A0A853A136"/>
<dbReference type="EMBL" id="JACBZD010000001">
    <property type="protein sequence ID" value="NYI04118.1"/>
    <property type="molecule type" value="Genomic_DNA"/>
</dbReference>
<evidence type="ECO:0000313" key="1">
    <source>
        <dbReference type="EMBL" id="NYI04118.1"/>
    </source>
</evidence>
<gene>
    <name evidence="1" type="ORF">FHU37_001061</name>
</gene>
<dbReference type="InterPro" id="IPR005560">
    <property type="entry name" value="Csp_YhjQ"/>
</dbReference>
<dbReference type="CDD" id="cd08026">
    <property type="entry name" value="DUF326"/>
    <property type="match status" value="1"/>
</dbReference>
<proteinExistence type="predicted"/>
<name>A0A853A136_9ACTN</name>
<protein>
    <recommendedName>
        <fullName evidence="3">Four-helix bundle copper-binding protein</fullName>
    </recommendedName>
</protein>
<organism evidence="1 2">
    <name type="scientific">Allostreptomyces psammosilenae</name>
    <dbReference type="NCBI Taxonomy" id="1892865"/>
    <lineage>
        <taxon>Bacteria</taxon>
        <taxon>Bacillati</taxon>
        <taxon>Actinomycetota</taxon>
        <taxon>Actinomycetes</taxon>
        <taxon>Kitasatosporales</taxon>
        <taxon>Streptomycetaceae</taxon>
        <taxon>Allostreptomyces</taxon>
    </lineage>
</organism>
<dbReference type="Pfam" id="PF03860">
    <property type="entry name" value="Csp"/>
    <property type="match status" value="1"/>
</dbReference>
<comment type="caution">
    <text evidence="1">The sequence shown here is derived from an EMBL/GenBank/DDBJ whole genome shotgun (WGS) entry which is preliminary data.</text>
</comment>
<accession>A0A853A136</accession>
<dbReference type="InterPro" id="IPR044543">
    <property type="entry name" value="YHJQ-like"/>
</dbReference>
<dbReference type="RefSeq" id="WP_179813067.1">
    <property type="nucleotide sequence ID" value="NZ_JACBZD010000001.1"/>
</dbReference>
<sequence>MTAPIANTMLASHPRGAGPLPQDLLVECLAKLDECAEACTVCADACLAEPNPADLATCIRLDMDCADVCATTARVLARNTGFNAAVSRSLLTACMQVCTSCAEECERHAPTHEHCRICAEACRRCADACTALARHVP</sequence>
<reference evidence="1 2" key="1">
    <citation type="submission" date="2020-07" db="EMBL/GenBank/DDBJ databases">
        <title>Sequencing the genomes of 1000 actinobacteria strains.</title>
        <authorList>
            <person name="Klenk H.-P."/>
        </authorList>
    </citation>
    <scope>NUCLEOTIDE SEQUENCE [LARGE SCALE GENOMIC DNA]</scope>
    <source>
        <strain evidence="1 2">DSM 42178</strain>
    </source>
</reference>
<keyword evidence="2" id="KW-1185">Reference proteome</keyword>
<dbReference type="PANTHER" id="PTHR37310:SF1">
    <property type="entry name" value="CYTOPLASMIC PROTEIN"/>
    <property type="match status" value="1"/>
</dbReference>
<evidence type="ECO:0000313" key="2">
    <source>
        <dbReference type="Proteomes" id="UP000567795"/>
    </source>
</evidence>
<dbReference type="Gene3D" id="1.20.1270.360">
    <property type="match status" value="1"/>
</dbReference>
<evidence type="ECO:0008006" key="3">
    <source>
        <dbReference type="Google" id="ProtNLM"/>
    </source>
</evidence>
<dbReference type="PANTHER" id="PTHR37310">
    <property type="entry name" value="CYTOPLASMIC PROTEIN-RELATED"/>
    <property type="match status" value="1"/>
</dbReference>
<dbReference type="Proteomes" id="UP000567795">
    <property type="component" value="Unassembled WGS sequence"/>
</dbReference>